<dbReference type="Proteomes" id="UP000650467">
    <property type="component" value="Unassembled WGS sequence"/>
</dbReference>
<proteinExistence type="predicted"/>
<accession>A0A835W5J2</accession>
<gene>
    <name evidence="2" type="ORF">HXX76_005540</name>
</gene>
<comment type="caution">
    <text evidence="2">The sequence shown here is derived from an EMBL/GenBank/DDBJ whole genome shotgun (WGS) entry which is preliminary data.</text>
</comment>
<evidence type="ECO:0000313" key="2">
    <source>
        <dbReference type="EMBL" id="KAG2437924.1"/>
    </source>
</evidence>
<dbReference type="EMBL" id="JAEHOC010000010">
    <property type="protein sequence ID" value="KAG2437924.1"/>
    <property type="molecule type" value="Genomic_DNA"/>
</dbReference>
<reference evidence="2" key="1">
    <citation type="journal article" date="2020" name="bioRxiv">
        <title>Comparative genomics of Chlamydomonas.</title>
        <authorList>
            <person name="Craig R.J."/>
            <person name="Hasan A.R."/>
            <person name="Ness R.W."/>
            <person name="Keightley P.D."/>
        </authorList>
    </citation>
    <scope>NUCLEOTIDE SEQUENCE</scope>
    <source>
        <strain evidence="2">SAG 7.73</strain>
    </source>
</reference>
<sequence length="133" mass="14086">MPLGGKLVLKGGATLKELDGGVEKKKSKKPKKLKEGGEGAEGAVAADAAPADPTKPKPAVPTAINVMSGKNYEQEFDIEMKRVQEGKAKSTPWGCGYRAPPAILHGYTSKVTGKTAEERLDMRSAAKSDKFCK</sequence>
<organism evidence="2 3">
    <name type="scientific">Chlamydomonas incerta</name>
    <dbReference type="NCBI Taxonomy" id="51695"/>
    <lineage>
        <taxon>Eukaryota</taxon>
        <taxon>Viridiplantae</taxon>
        <taxon>Chlorophyta</taxon>
        <taxon>core chlorophytes</taxon>
        <taxon>Chlorophyceae</taxon>
        <taxon>CS clade</taxon>
        <taxon>Chlamydomonadales</taxon>
        <taxon>Chlamydomonadaceae</taxon>
        <taxon>Chlamydomonas</taxon>
    </lineage>
</organism>
<dbReference type="OrthoDB" id="566675at2759"/>
<evidence type="ECO:0000313" key="3">
    <source>
        <dbReference type="Proteomes" id="UP000650467"/>
    </source>
</evidence>
<dbReference type="AlphaFoldDB" id="A0A835W5J2"/>
<feature type="region of interest" description="Disordered" evidence="1">
    <location>
        <begin position="19"/>
        <end position="62"/>
    </location>
</feature>
<protein>
    <submittedName>
        <fullName evidence="2">Uncharacterized protein</fullName>
    </submittedName>
</protein>
<feature type="compositionally biased region" description="Low complexity" evidence="1">
    <location>
        <begin position="41"/>
        <end position="52"/>
    </location>
</feature>
<evidence type="ECO:0000256" key="1">
    <source>
        <dbReference type="SAM" id="MobiDB-lite"/>
    </source>
</evidence>
<name>A0A835W5J2_CHLIN</name>
<keyword evidence="3" id="KW-1185">Reference proteome</keyword>